<dbReference type="SUPFAM" id="SSF55797">
    <property type="entry name" value="PR-1-like"/>
    <property type="match status" value="1"/>
</dbReference>
<dbReference type="InterPro" id="IPR035940">
    <property type="entry name" value="CAP_sf"/>
</dbReference>
<feature type="transmembrane region" description="Helical" evidence="5">
    <location>
        <begin position="71"/>
        <end position="96"/>
    </location>
</feature>
<evidence type="ECO:0000256" key="3">
    <source>
        <dbReference type="ARBA" id="ARBA00022989"/>
    </source>
</evidence>
<organism evidence="7 8">
    <name type="scientific">Ramlibacter rhizophilus</name>
    <dbReference type="NCBI Taxonomy" id="1781167"/>
    <lineage>
        <taxon>Bacteria</taxon>
        <taxon>Pseudomonadati</taxon>
        <taxon>Pseudomonadota</taxon>
        <taxon>Betaproteobacteria</taxon>
        <taxon>Burkholderiales</taxon>
        <taxon>Comamonadaceae</taxon>
        <taxon>Ramlibacter</taxon>
    </lineage>
</organism>
<dbReference type="InterPro" id="IPR014044">
    <property type="entry name" value="CAP_dom"/>
</dbReference>
<dbReference type="GO" id="GO:0009403">
    <property type="term" value="P:toxin biosynthetic process"/>
    <property type="evidence" value="ECO:0007669"/>
    <property type="project" value="InterPro"/>
</dbReference>
<dbReference type="PANTHER" id="PTHR31157:SF1">
    <property type="entry name" value="SCP DOMAIN-CONTAINING PROTEIN"/>
    <property type="match status" value="1"/>
</dbReference>
<reference evidence="7 8" key="1">
    <citation type="submission" date="2019-03" db="EMBL/GenBank/DDBJ databases">
        <title>Ramlibacter rhizophilus CCTCC AB2015357, whole genome shotgun sequence.</title>
        <authorList>
            <person name="Zhang X."/>
            <person name="Feng G."/>
            <person name="Zhu H."/>
        </authorList>
    </citation>
    <scope>NUCLEOTIDE SEQUENCE [LARGE SCALE GENOMIC DNA]</scope>
    <source>
        <strain evidence="7 8">CCTCC AB2015357</strain>
    </source>
</reference>
<keyword evidence="4 5" id="KW-0472">Membrane</keyword>
<dbReference type="Gene3D" id="3.40.33.10">
    <property type="entry name" value="CAP"/>
    <property type="match status" value="1"/>
</dbReference>
<dbReference type="Proteomes" id="UP000297564">
    <property type="component" value="Unassembled WGS sequence"/>
</dbReference>
<feature type="transmembrane region" description="Helical" evidence="5">
    <location>
        <begin position="30"/>
        <end position="51"/>
    </location>
</feature>
<dbReference type="GO" id="GO:0016020">
    <property type="term" value="C:membrane"/>
    <property type="evidence" value="ECO:0007669"/>
    <property type="project" value="UniProtKB-SubCell"/>
</dbReference>
<comment type="caution">
    <text evidence="7">The sequence shown here is derived from an EMBL/GenBank/DDBJ whole genome shotgun (WGS) entry which is preliminary data.</text>
</comment>
<sequence>MPVPLDLNLLDLFLLLVIALGLFGGWRQGFVAGAAQLAMLVASFVAALWGWRGAARMLEGGGLPLGVWTEPLAFVLILLLVRLALGLLVGRALAVLPRRVHGHAANRVLGLVPGLAVGLVHAALLALLLLTVPWLDRVSTLARESTLAGVLVRPAEWLEAQLAPVFEDAVQNTLGRLIVKPGSDERVALPFAVAQAPARPELEARMLDLLNAERTRRGLPPLAPDPQLQAVARAHAADMFTRAYFSHVTPEGAGPFDRMRAARVRFLLAGENLAFARSLELAHQGLMDSPGHRANILRPGFGRVGIAVLDGGRYGLMVTQKFRN</sequence>
<gene>
    <name evidence="7" type="ORF">EZ242_14115</name>
</gene>
<evidence type="ECO:0000256" key="1">
    <source>
        <dbReference type="ARBA" id="ARBA00004141"/>
    </source>
</evidence>
<dbReference type="CDD" id="cd05379">
    <property type="entry name" value="CAP_bacterial"/>
    <property type="match status" value="1"/>
</dbReference>
<dbReference type="Pfam" id="PF00188">
    <property type="entry name" value="CAP"/>
    <property type="match status" value="1"/>
</dbReference>
<proteinExistence type="predicted"/>
<dbReference type="InterPro" id="IPR003825">
    <property type="entry name" value="Colicin-V_CvpA"/>
</dbReference>
<dbReference type="OrthoDB" id="68195at2"/>
<protein>
    <recommendedName>
        <fullName evidence="6">SCP domain-containing protein</fullName>
    </recommendedName>
</protein>
<evidence type="ECO:0000259" key="6">
    <source>
        <dbReference type="Pfam" id="PF00188"/>
    </source>
</evidence>
<dbReference type="EMBL" id="SMLL01000005">
    <property type="protein sequence ID" value="TFY98657.1"/>
    <property type="molecule type" value="Genomic_DNA"/>
</dbReference>
<feature type="transmembrane region" description="Helical" evidence="5">
    <location>
        <begin position="6"/>
        <end position="23"/>
    </location>
</feature>
<dbReference type="RefSeq" id="WP_135285808.1">
    <property type="nucleotide sequence ID" value="NZ_SMLL01000005.1"/>
</dbReference>
<keyword evidence="8" id="KW-1185">Reference proteome</keyword>
<feature type="transmembrane region" description="Helical" evidence="5">
    <location>
        <begin position="108"/>
        <end position="135"/>
    </location>
</feature>
<evidence type="ECO:0000256" key="5">
    <source>
        <dbReference type="SAM" id="Phobius"/>
    </source>
</evidence>
<evidence type="ECO:0000313" key="7">
    <source>
        <dbReference type="EMBL" id="TFY98657.1"/>
    </source>
</evidence>
<comment type="subcellular location">
    <subcellularLocation>
        <location evidence="1">Membrane</location>
        <topology evidence="1">Multi-pass membrane protein</topology>
    </subcellularLocation>
</comment>
<evidence type="ECO:0000256" key="2">
    <source>
        <dbReference type="ARBA" id="ARBA00022692"/>
    </source>
</evidence>
<accession>A0A4Z0BK68</accession>
<dbReference type="AlphaFoldDB" id="A0A4Z0BK68"/>
<dbReference type="PANTHER" id="PTHR31157">
    <property type="entry name" value="SCP DOMAIN-CONTAINING PROTEIN"/>
    <property type="match status" value="1"/>
</dbReference>
<evidence type="ECO:0000256" key="4">
    <source>
        <dbReference type="ARBA" id="ARBA00023136"/>
    </source>
</evidence>
<keyword evidence="2 5" id="KW-0812">Transmembrane</keyword>
<name>A0A4Z0BK68_9BURK</name>
<feature type="domain" description="SCP" evidence="6">
    <location>
        <begin position="207"/>
        <end position="321"/>
    </location>
</feature>
<dbReference type="Pfam" id="PF02674">
    <property type="entry name" value="Colicin_V"/>
    <property type="match status" value="1"/>
</dbReference>
<evidence type="ECO:0000313" key="8">
    <source>
        <dbReference type="Proteomes" id="UP000297564"/>
    </source>
</evidence>
<keyword evidence="3 5" id="KW-1133">Transmembrane helix</keyword>